<feature type="coiled-coil region" evidence="2">
    <location>
        <begin position="71"/>
        <end position="98"/>
    </location>
</feature>
<dbReference type="Proteomes" id="UP000789396">
    <property type="component" value="Unassembled WGS sequence"/>
</dbReference>
<gene>
    <name evidence="4" type="ORF">RFULGI_LOCUS4436</name>
</gene>
<dbReference type="InterPro" id="IPR013087">
    <property type="entry name" value="Znf_C2H2_type"/>
</dbReference>
<dbReference type="PROSITE" id="PS50157">
    <property type="entry name" value="ZINC_FINGER_C2H2_2"/>
    <property type="match status" value="1"/>
</dbReference>
<evidence type="ECO:0000313" key="4">
    <source>
        <dbReference type="EMBL" id="CAG8546036.1"/>
    </source>
</evidence>
<dbReference type="PROSITE" id="PS00028">
    <property type="entry name" value="ZINC_FINGER_C2H2_1"/>
    <property type="match status" value="1"/>
</dbReference>
<sequence>MPPRRQHLSGGRLRKTAGNKFKCPGCPHTFDSHTEVNNHVKEIHKTTLLGLTYQQDSKRAENLLFKVDSHKEDSCREIDRLINELSRAEENLTQTILNEKVLAEKEKVTATIEK</sequence>
<reference evidence="4" key="1">
    <citation type="submission" date="2021-06" db="EMBL/GenBank/DDBJ databases">
        <authorList>
            <person name="Kallberg Y."/>
            <person name="Tangrot J."/>
            <person name="Rosling A."/>
        </authorList>
    </citation>
    <scope>NUCLEOTIDE SEQUENCE</scope>
    <source>
        <strain evidence="4">IN212</strain>
    </source>
</reference>
<protein>
    <submittedName>
        <fullName evidence="4">19119_t:CDS:1</fullName>
    </submittedName>
</protein>
<evidence type="ECO:0000313" key="5">
    <source>
        <dbReference type="Proteomes" id="UP000789396"/>
    </source>
</evidence>
<comment type="caution">
    <text evidence="4">The sequence shown here is derived from an EMBL/GenBank/DDBJ whole genome shotgun (WGS) entry which is preliminary data.</text>
</comment>
<proteinExistence type="predicted"/>
<name>A0A9N9AXQ2_9GLOM</name>
<dbReference type="AlphaFoldDB" id="A0A9N9AXQ2"/>
<evidence type="ECO:0000259" key="3">
    <source>
        <dbReference type="PROSITE" id="PS50157"/>
    </source>
</evidence>
<keyword evidence="2" id="KW-0175">Coiled coil</keyword>
<keyword evidence="5" id="KW-1185">Reference proteome</keyword>
<dbReference type="EMBL" id="CAJVPZ010004435">
    <property type="protein sequence ID" value="CAG8546036.1"/>
    <property type="molecule type" value="Genomic_DNA"/>
</dbReference>
<keyword evidence="1" id="KW-0479">Metal-binding</keyword>
<dbReference type="GO" id="GO:0008270">
    <property type="term" value="F:zinc ion binding"/>
    <property type="evidence" value="ECO:0007669"/>
    <property type="project" value="UniProtKB-KW"/>
</dbReference>
<accession>A0A9N9AXQ2</accession>
<keyword evidence="1" id="KW-0862">Zinc</keyword>
<dbReference type="OrthoDB" id="2410821at2759"/>
<evidence type="ECO:0000256" key="2">
    <source>
        <dbReference type="SAM" id="Coils"/>
    </source>
</evidence>
<organism evidence="4 5">
    <name type="scientific">Racocetra fulgida</name>
    <dbReference type="NCBI Taxonomy" id="60492"/>
    <lineage>
        <taxon>Eukaryota</taxon>
        <taxon>Fungi</taxon>
        <taxon>Fungi incertae sedis</taxon>
        <taxon>Mucoromycota</taxon>
        <taxon>Glomeromycotina</taxon>
        <taxon>Glomeromycetes</taxon>
        <taxon>Diversisporales</taxon>
        <taxon>Gigasporaceae</taxon>
        <taxon>Racocetra</taxon>
    </lineage>
</organism>
<feature type="domain" description="C2H2-type" evidence="3">
    <location>
        <begin position="21"/>
        <end position="44"/>
    </location>
</feature>
<evidence type="ECO:0000256" key="1">
    <source>
        <dbReference type="PROSITE-ProRule" id="PRU00042"/>
    </source>
</evidence>
<keyword evidence="1" id="KW-0863">Zinc-finger</keyword>